<sequence>MALESTLLRLDTCKVYKLPPLRGAKGHTAKEWNIPNPLKEVKLHVIGVEDDLYLRLITNEGKLFAQSVKIDGRKIAKGEKFLDYYLDKVTDSSRFFVLKIKHTKSKRVISIGIGFRDRSSPTSLNASIDDHLQQVRRQIAYEREKEEEKKNPKKKTEDDDEFFAEFAEFEGPSSTTKELQKKQKQQTLDIFNLEPPPAEGGSTQPEGKKKKKKTKKKKQDAAPQAVGGGGLGAFADAFDDNSGFSDFASGNTQASGGADSNWADDDWGDFASGNN</sequence>
<dbReference type="PANTHER" id="PTHR12847">
    <property type="entry name" value="ATP-BINDING CASSETTE ABC TRANSPORTER-RELATED"/>
    <property type="match status" value="1"/>
</dbReference>
<protein>
    <recommendedName>
        <fullName evidence="2">NECAP PHear domain-containing protein</fullName>
    </recommendedName>
</protein>
<dbReference type="InterPro" id="IPR012466">
    <property type="entry name" value="NECAP_PHear"/>
</dbReference>
<evidence type="ECO:0000313" key="3">
    <source>
        <dbReference type="EMBL" id="CAD8449253.1"/>
    </source>
</evidence>
<feature type="region of interest" description="Disordered" evidence="1">
    <location>
        <begin position="171"/>
        <end position="275"/>
    </location>
</feature>
<dbReference type="Pfam" id="PF07933">
    <property type="entry name" value="DUF1681"/>
    <property type="match status" value="1"/>
</dbReference>
<dbReference type="AlphaFoldDB" id="A0A7S0DDT9"/>
<reference evidence="3" key="1">
    <citation type="submission" date="2021-01" db="EMBL/GenBank/DDBJ databases">
        <authorList>
            <person name="Corre E."/>
            <person name="Pelletier E."/>
            <person name="Niang G."/>
            <person name="Scheremetjew M."/>
            <person name="Finn R."/>
            <person name="Kale V."/>
            <person name="Holt S."/>
            <person name="Cochrane G."/>
            <person name="Meng A."/>
            <person name="Brown T."/>
            <person name="Cohen L."/>
        </authorList>
    </citation>
    <scope>NUCLEOTIDE SEQUENCE</scope>
    <source>
        <strain evidence="3">CCMP2058</strain>
    </source>
</reference>
<dbReference type="GO" id="GO:0006897">
    <property type="term" value="P:endocytosis"/>
    <property type="evidence" value="ECO:0007669"/>
    <property type="project" value="InterPro"/>
</dbReference>
<dbReference type="Gene3D" id="2.30.29.30">
    <property type="entry name" value="Pleckstrin-homology domain (PH domain)/Phosphotyrosine-binding domain (PTB)"/>
    <property type="match status" value="1"/>
</dbReference>
<dbReference type="PANTHER" id="PTHR12847:SF9">
    <property type="entry name" value="NECAP-LIKE PROTEIN CG9132"/>
    <property type="match status" value="1"/>
</dbReference>
<organism evidence="3">
    <name type="scientific">Amorphochlora amoebiformis</name>
    <dbReference type="NCBI Taxonomy" id="1561963"/>
    <lineage>
        <taxon>Eukaryota</taxon>
        <taxon>Sar</taxon>
        <taxon>Rhizaria</taxon>
        <taxon>Cercozoa</taxon>
        <taxon>Chlorarachniophyceae</taxon>
        <taxon>Amorphochlora</taxon>
    </lineage>
</organism>
<accession>A0A7S0DDT9</accession>
<name>A0A7S0DDT9_9EUKA</name>
<gene>
    <name evidence="3" type="ORF">LAMO00422_LOCUS9927</name>
</gene>
<dbReference type="GO" id="GO:0030125">
    <property type="term" value="C:clathrin vesicle coat"/>
    <property type="evidence" value="ECO:0007669"/>
    <property type="project" value="TreeGrafter"/>
</dbReference>
<dbReference type="EMBL" id="HBEM01014413">
    <property type="protein sequence ID" value="CAD8449253.1"/>
    <property type="molecule type" value="Transcribed_RNA"/>
</dbReference>
<evidence type="ECO:0000256" key="1">
    <source>
        <dbReference type="SAM" id="MobiDB-lite"/>
    </source>
</evidence>
<feature type="compositionally biased region" description="Polar residues" evidence="1">
    <location>
        <begin position="242"/>
        <end position="255"/>
    </location>
</feature>
<evidence type="ECO:0000259" key="2">
    <source>
        <dbReference type="Pfam" id="PF07933"/>
    </source>
</evidence>
<feature type="compositionally biased region" description="Basic residues" evidence="1">
    <location>
        <begin position="208"/>
        <end position="218"/>
    </location>
</feature>
<dbReference type="InterPro" id="IPR011993">
    <property type="entry name" value="PH-like_dom_sf"/>
</dbReference>
<dbReference type="SUPFAM" id="SSF50729">
    <property type="entry name" value="PH domain-like"/>
    <property type="match status" value="1"/>
</dbReference>
<proteinExistence type="predicted"/>
<feature type="domain" description="NECAP PHear" evidence="2">
    <location>
        <begin position="4"/>
        <end position="152"/>
    </location>
</feature>